<evidence type="ECO:0000313" key="1">
    <source>
        <dbReference type="EMBL" id="KIK55911.1"/>
    </source>
</evidence>
<dbReference type="HOGENOM" id="CLU_2961000_0_0_1"/>
<keyword evidence="2" id="KW-1185">Reference proteome</keyword>
<dbReference type="InterPro" id="IPR040521">
    <property type="entry name" value="KDZ"/>
</dbReference>
<sequence length="59" mass="6737">MSLLCRHGQVLFLVNMTTPGECQHYAFSLIEELFKHLPSSYTIGILYNIVCTLDRSCTK</sequence>
<dbReference type="OrthoDB" id="3364670at2759"/>
<dbReference type="AlphaFoldDB" id="A0A0D0BM46"/>
<gene>
    <name evidence="1" type="ORF">GYMLUDRAFT_175017</name>
</gene>
<dbReference type="Proteomes" id="UP000053593">
    <property type="component" value="Unassembled WGS sequence"/>
</dbReference>
<evidence type="ECO:0000313" key="2">
    <source>
        <dbReference type="Proteomes" id="UP000053593"/>
    </source>
</evidence>
<accession>A0A0D0BM46</accession>
<reference evidence="1 2" key="1">
    <citation type="submission" date="2014-04" db="EMBL/GenBank/DDBJ databases">
        <title>Evolutionary Origins and Diversification of the Mycorrhizal Mutualists.</title>
        <authorList>
            <consortium name="DOE Joint Genome Institute"/>
            <consortium name="Mycorrhizal Genomics Consortium"/>
            <person name="Kohler A."/>
            <person name="Kuo A."/>
            <person name="Nagy L.G."/>
            <person name="Floudas D."/>
            <person name="Copeland A."/>
            <person name="Barry K.W."/>
            <person name="Cichocki N."/>
            <person name="Veneault-Fourrey C."/>
            <person name="LaButti K."/>
            <person name="Lindquist E.A."/>
            <person name="Lipzen A."/>
            <person name="Lundell T."/>
            <person name="Morin E."/>
            <person name="Murat C."/>
            <person name="Riley R."/>
            <person name="Ohm R."/>
            <person name="Sun H."/>
            <person name="Tunlid A."/>
            <person name="Henrissat B."/>
            <person name="Grigoriev I.V."/>
            <person name="Hibbett D.S."/>
            <person name="Martin F."/>
        </authorList>
    </citation>
    <scope>NUCLEOTIDE SEQUENCE [LARGE SCALE GENOMIC DNA]</scope>
    <source>
        <strain evidence="1 2">FD-317 M1</strain>
    </source>
</reference>
<dbReference type="Pfam" id="PF18758">
    <property type="entry name" value="KDZ"/>
    <property type="match status" value="1"/>
</dbReference>
<name>A0A0D0BM46_9AGAR</name>
<protein>
    <submittedName>
        <fullName evidence="1">Uncharacterized protein</fullName>
    </submittedName>
</protein>
<organism evidence="1 2">
    <name type="scientific">Collybiopsis luxurians FD-317 M1</name>
    <dbReference type="NCBI Taxonomy" id="944289"/>
    <lineage>
        <taxon>Eukaryota</taxon>
        <taxon>Fungi</taxon>
        <taxon>Dikarya</taxon>
        <taxon>Basidiomycota</taxon>
        <taxon>Agaricomycotina</taxon>
        <taxon>Agaricomycetes</taxon>
        <taxon>Agaricomycetidae</taxon>
        <taxon>Agaricales</taxon>
        <taxon>Marasmiineae</taxon>
        <taxon>Omphalotaceae</taxon>
        <taxon>Collybiopsis</taxon>
        <taxon>Collybiopsis luxurians</taxon>
    </lineage>
</organism>
<proteinExistence type="predicted"/>
<dbReference type="EMBL" id="KN834802">
    <property type="protein sequence ID" value="KIK55911.1"/>
    <property type="molecule type" value="Genomic_DNA"/>
</dbReference>